<accession>A0A0V1G7G0</accession>
<protein>
    <submittedName>
        <fullName evidence="2">Uncharacterized protein</fullName>
    </submittedName>
</protein>
<dbReference type="AlphaFoldDB" id="A0A0V1G7G0"/>
<dbReference type="EMBL" id="JYDP01005417">
    <property type="protein sequence ID" value="KRY94190.1"/>
    <property type="molecule type" value="Genomic_DNA"/>
</dbReference>
<comment type="caution">
    <text evidence="2">The sequence shown here is derived from an EMBL/GenBank/DDBJ whole genome shotgun (WGS) entry which is preliminary data.</text>
</comment>
<name>A0A0V1G7G0_9BILA</name>
<feature type="region of interest" description="Disordered" evidence="1">
    <location>
        <begin position="1"/>
        <end position="20"/>
    </location>
</feature>
<evidence type="ECO:0000313" key="3">
    <source>
        <dbReference type="Proteomes" id="UP000055024"/>
    </source>
</evidence>
<reference evidence="2 3" key="1">
    <citation type="submission" date="2015-01" db="EMBL/GenBank/DDBJ databases">
        <title>Evolution of Trichinella species and genotypes.</title>
        <authorList>
            <person name="Korhonen P.K."/>
            <person name="Edoardo P."/>
            <person name="Giuseppe L.R."/>
            <person name="Gasser R.B."/>
        </authorList>
    </citation>
    <scope>NUCLEOTIDE SEQUENCE [LARGE SCALE GENOMIC DNA]</scope>
    <source>
        <strain evidence="2">ISS1029</strain>
    </source>
</reference>
<keyword evidence="3" id="KW-1185">Reference proteome</keyword>
<sequence>MKFKTAPPGDPSHIQTPNQDTIVDAKKCLLTGA</sequence>
<proteinExistence type="predicted"/>
<gene>
    <name evidence="2" type="ORF">T11_4960</name>
</gene>
<organism evidence="2 3">
    <name type="scientific">Trichinella zimbabwensis</name>
    <dbReference type="NCBI Taxonomy" id="268475"/>
    <lineage>
        <taxon>Eukaryota</taxon>
        <taxon>Metazoa</taxon>
        <taxon>Ecdysozoa</taxon>
        <taxon>Nematoda</taxon>
        <taxon>Enoplea</taxon>
        <taxon>Dorylaimia</taxon>
        <taxon>Trichinellida</taxon>
        <taxon>Trichinellidae</taxon>
        <taxon>Trichinella</taxon>
    </lineage>
</organism>
<evidence type="ECO:0000256" key="1">
    <source>
        <dbReference type="SAM" id="MobiDB-lite"/>
    </source>
</evidence>
<dbReference type="Proteomes" id="UP000055024">
    <property type="component" value="Unassembled WGS sequence"/>
</dbReference>
<evidence type="ECO:0000313" key="2">
    <source>
        <dbReference type="EMBL" id="KRY94190.1"/>
    </source>
</evidence>